<keyword evidence="5" id="KW-0175">Coiled coil</keyword>
<dbReference type="InterPro" id="IPR006555">
    <property type="entry name" value="ATP-dep_Helicase_C"/>
</dbReference>
<dbReference type="PROSITE" id="PS51193">
    <property type="entry name" value="HELICASE_ATP_BIND_2"/>
    <property type="match status" value="1"/>
</dbReference>
<dbReference type="GO" id="GO:0004386">
    <property type="term" value="F:helicase activity"/>
    <property type="evidence" value="ECO:0007669"/>
    <property type="project" value="UniProtKB-KW"/>
</dbReference>
<dbReference type="SMART" id="SM00491">
    <property type="entry name" value="HELICc2"/>
    <property type="match status" value="1"/>
</dbReference>
<keyword evidence="1" id="KW-0547">Nucleotide-binding</keyword>
<dbReference type="RefSeq" id="WP_208393985.1">
    <property type="nucleotide sequence ID" value="NZ_BAAADD010000012.1"/>
</dbReference>
<proteinExistence type="inferred from homology"/>
<comment type="similarity">
    <text evidence="4">Belongs to the helicase family. DinG subfamily.</text>
</comment>
<protein>
    <submittedName>
        <fullName evidence="7">ATP-dependent DNA helicase</fullName>
    </submittedName>
</protein>
<dbReference type="SUPFAM" id="SSF52540">
    <property type="entry name" value="P-loop containing nucleoside triphosphate hydrolases"/>
    <property type="match status" value="2"/>
</dbReference>
<evidence type="ECO:0000313" key="8">
    <source>
        <dbReference type="Proteomes" id="UP001499951"/>
    </source>
</evidence>
<dbReference type="PANTHER" id="PTHR11472:SF34">
    <property type="entry name" value="REGULATOR OF TELOMERE ELONGATION HELICASE 1"/>
    <property type="match status" value="1"/>
</dbReference>
<dbReference type="Pfam" id="PF13307">
    <property type="entry name" value="Helicase_C_2"/>
    <property type="match status" value="1"/>
</dbReference>
<keyword evidence="2" id="KW-0378">Hydrolase</keyword>
<dbReference type="EMBL" id="BAAADD010000012">
    <property type="protein sequence ID" value="GAA0586367.1"/>
    <property type="molecule type" value="Genomic_DNA"/>
</dbReference>
<name>A0ABN1FAY8_9PROT</name>
<reference evidence="7 8" key="1">
    <citation type="journal article" date="2019" name="Int. J. Syst. Evol. Microbiol.">
        <title>The Global Catalogue of Microorganisms (GCM) 10K type strain sequencing project: providing services to taxonomists for standard genome sequencing and annotation.</title>
        <authorList>
            <consortium name="The Broad Institute Genomics Platform"/>
            <consortium name="The Broad Institute Genome Sequencing Center for Infectious Disease"/>
            <person name="Wu L."/>
            <person name="Ma J."/>
        </authorList>
    </citation>
    <scope>NUCLEOTIDE SEQUENCE [LARGE SCALE GENOMIC DNA]</scope>
    <source>
        <strain evidence="7 8">JCM 15089</strain>
    </source>
</reference>
<gene>
    <name evidence="7" type="ORF">GCM10008942_39210</name>
</gene>
<evidence type="ECO:0000256" key="2">
    <source>
        <dbReference type="ARBA" id="ARBA00022801"/>
    </source>
</evidence>
<evidence type="ECO:0000256" key="3">
    <source>
        <dbReference type="ARBA" id="ARBA00022840"/>
    </source>
</evidence>
<evidence type="ECO:0000259" key="6">
    <source>
        <dbReference type="PROSITE" id="PS51193"/>
    </source>
</evidence>
<evidence type="ECO:0000256" key="5">
    <source>
        <dbReference type="SAM" id="Coils"/>
    </source>
</evidence>
<comment type="caution">
    <text evidence="7">The sequence shown here is derived from an EMBL/GenBank/DDBJ whole genome shotgun (WGS) entry which is preliminary data.</text>
</comment>
<dbReference type="InterPro" id="IPR027417">
    <property type="entry name" value="P-loop_NTPase"/>
</dbReference>
<keyword evidence="8" id="KW-1185">Reference proteome</keyword>
<feature type="coiled-coil region" evidence="5">
    <location>
        <begin position="474"/>
        <end position="501"/>
    </location>
</feature>
<sequence>MNDPRINPPDLSLLLALPALVPAGTGAVVDGGDHGRLRPIGAAEAAALLADGNVLVANAAFVAGRLKAAPSRLCYDVLELFAFVRPGTPCVPSALGIAQVLGVAVADQTGAGALRESARLLLEELPTLPAKTLSVLRPLCQTMAKAGWRWAGPILDIIEPSELQRAPLAGFEVWRTLSEWEDAPAPGKPSSLPVTPEEARARLASLVGNTGEERPEQRAYTDAAAFAFSPRERAGAPRVALVEAGTGIGKTLGYLAPASLWAEKNGPGLWISTYTRNLQRQIVAECSRLYPDPAEREDKVVARKGRENYLCLLNFEEAVKRQALAPSHRTIALALISRWVAATADGDISGSGFPAFLAAYLPLREITDRRGECIYAACPHYRVCFIEKIVRRAKNAQIVVANHALVIANAAQDWLGTDETTDNGGERRTRYVFDEGHHLFDAADSGFAAAVSGTEMADMRRWVRGPEGRTRSRSRGLEERLKDLVEDNEDARRALEEAVAAASVLAGEGWTSRLGSPHGPGEVFLAAVYQHVRARCEDRDQFYSLECETMPLTDEMIEAAQQLGKGLKRLAVPLMRLAKALRQHLDDKSSELEPYQRARIDAAARGLEWRGRIILPAWMSMLEALETGEINDDFVDWFEITREDGRGTDIGLERRWVDPTVPLTNEVLARAHGALVTSATLRDAGNEDDWQSAEVRTGAAHLPEPARRASFGSPFAYAEQSRVFIVRDVERRNPDQMAAAFRELFLAAGGGALGLFTAVRALKSVETKIAGPLAEAGLTLYAQHVDRLDTGALVDLFRSEENSCLLGTDALRDGVDVPGRSLRLVVFDKVPWPKPTILHKARRARFGRSYDDLLTRLRLKQAFGRLIRGQNDKGCFVILESATPSRLLAAFPPETPVLRCGLAEAVREIRGFLGTGLLPPSA</sequence>
<organism evidence="7 8">
    <name type="scientific">Rhizomicrobium electricum</name>
    <dbReference type="NCBI Taxonomy" id="480070"/>
    <lineage>
        <taxon>Bacteria</taxon>
        <taxon>Pseudomonadati</taxon>
        <taxon>Pseudomonadota</taxon>
        <taxon>Alphaproteobacteria</taxon>
        <taxon>Micropepsales</taxon>
        <taxon>Micropepsaceae</taxon>
        <taxon>Rhizomicrobium</taxon>
    </lineage>
</organism>
<dbReference type="PANTHER" id="PTHR11472">
    <property type="entry name" value="DNA REPAIR DEAD HELICASE RAD3/XP-D SUBFAMILY MEMBER"/>
    <property type="match status" value="1"/>
</dbReference>
<dbReference type="Gene3D" id="3.40.50.300">
    <property type="entry name" value="P-loop containing nucleotide triphosphate hydrolases"/>
    <property type="match status" value="2"/>
</dbReference>
<accession>A0ABN1FAY8</accession>
<dbReference type="InterPro" id="IPR045028">
    <property type="entry name" value="DinG/Rad3-like"/>
</dbReference>
<evidence type="ECO:0000313" key="7">
    <source>
        <dbReference type="EMBL" id="GAA0586367.1"/>
    </source>
</evidence>
<dbReference type="Proteomes" id="UP001499951">
    <property type="component" value="Unassembled WGS sequence"/>
</dbReference>
<evidence type="ECO:0000256" key="1">
    <source>
        <dbReference type="ARBA" id="ARBA00022741"/>
    </source>
</evidence>
<dbReference type="InterPro" id="IPR014013">
    <property type="entry name" value="Helic_SF1/SF2_ATP-bd_DinG/Rad3"/>
</dbReference>
<evidence type="ECO:0000256" key="4">
    <source>
        <dbReference type="ARBA" id="ARBA00038058"/>
    </source>
</evidence>
<feature type="domain" description="Helicase ATP-binding" evidence="6">
    <location>
        <begin position="203"/>
        <end position="484"/>
    </location>
</feature>
<keyword evidence="7" id="KW-0347">Helicase</keyword>
<keyword evidence="3" id="KW-0067">ATP-binding</keyword>